<keyword evidence="1" id="KW-1133">Transmembrane helix</keyword>
<dbReference type="Proteomes" id="UP000270094">
    <property type="component" value="Unassembled WGS sequence"/>
</dbReference>
<protein>
    <submittedName>
        <fullName evidence="2">Uncharacterized protein</fullName>
    </submittedName>
</protein>
<keyword evidence="1" id="KW-0472">Membrane</keyword>
<keyword evidence="1" id="KW-0812">Transmembrane</keyword>
<organism evidence="2 3">
    <name type="scientific">Strongylus vulgaris</name>
    <name type="common">Blood worm</name>
    <dbReference type="NCBI Taxonomy" id="40348"/>
    <lineage>
        <taxon>Eukaryota</taxon>
        <taxon>Metazoa</taxon>
        <taxon>Ecdysozoa</taxon>
        <taxon>Nematoda</taxon>
        <taxon>Chromadorea</taxon>
        <taxon>Rhabditida</taxon>
        <taxon>Rhabditina</taxon>
        <taxon>Rhabditomorpha</taxon>
        <taxon>Strongyloidea</taxon>
        <taxon>Strongylidae</taxon>
        <taxon>Strongylus</taxon>
    </lineage>
</organism>
<dbReference type="OrthoDB" id="5874973at2759"/>
<name>A0A3P7LNB3_STRVU</name>
<evidence type="ECO:0000256" key="1">
    <source>
        <dbReference type="SAM" id="Phobius"/>
    </source>
</evidence>
<dbReference type="EMBL" id="UYYB01126636">
    <property type="protein sequence ID" value="VDM83975.1"/>
    <property type="molecule type" value="Genomic_DNA"/>
</dbReference>
<feature type="transmembrane region" description="Helical" evidence="1">
    <location>
        <begin position="20"/>
        <end position="44"/>
    </location>
</feature>
<dbReference type="AlphaFoldDB" id="A0A3P7LNB3"/>
<proteinExistence type="predicted"/>
<evidence type="ECO:0000313" key="2">
    <source>
        <dbReference type="EMBL" id="VDM83975.1"/>
    </source>
</evidence>
<accession>A0A3P7LNB3</accession>
<gene>
    <name evidence="2" type="ORF">SVUK_LOCUS18973</name>
</gene>
<sequence>MSASLSYTIYVTESISSATVLLLTSALLLCVLPTIIWTAYIAYLDILFIAEIDRGLELVQELNDNPSYDDVAPKINDF</sequence>
<keyword evidence="3" id="KW-1185">Reference proteome</keyword>
<reference evidence="2 3" key="1">
    <citation type="submission" date="2018-11" db="EMBL/GenBank/DDBJ databases">
        <authorList>
            <consortium name="Pathogen Informatics"/>
        </authorList>
    </citation>
    <scope>NUCLEOTIDE SEQUENCE [LARGE SCALE GENOMIC DNA]</scope>
</reference>
<evidence type="ECO:0000313" key="3">
    <source>
        <dbReference type="Proteomes" id="UP000270094"/>
    </source>
</evidence>